<keyword evidence="2" id="KW-1185">Reference proteome</keyword>
<dbReference type="Proteomes" id="UP001605036">
    <property type="component" value="Unassembled WGS sequence"/>
</dbReference>
<sequence length="72" mass="8133">MHATLATVCGLQCRRFDYWWMEGGLTPKGCLGVPSSTKLFSGHELKMLVYRGKKVMFPGEQLSIWNNRGKAI</sequence>
<name>A0ABD1XX24_9MARC</name>
<dbReference type="AlphaFoldDB" id="A0ABD1XX24"/>
<reference evidence="1 2" key="1">
    <citation type="submission" date="2024-09" db="EMBL/GenBank/DDBJ databases">
        <title>Chromosome-scale assembly of Riccia fluitans.</title>
        <authorList>
            <person name="Paukszto L."/>
            <person name="Sawicki J."/>
            <person name="Karawczyk K."/>
            <person name="Piernik-Szablinska J."/>
            <person name="Szczecinska M."/>
            <person name="Mazdziarz M."/>
        </authorList>
    </citation>
    <scope>NUCLEOTIDE SEQUENCE [LARGE SCALE GENOMIC DNA]</scope>
    <source>
        <strain evidence="1">Rf_01</strain>
        <tissue evidence="1">Aerial parts of the thallus</tissue>
    </source>
</reference>
<proteinExistence type="predicted"/>
<evidence type="ECO:0000313" key="2">
    <source>
        <dbReference type="Proteomes" id="UP001605036"/>
    </source>
</evidence>
<protein>
    <submittedName>
        <fullName evidence="1">Uncharacterized protein</fullName>
    </submittedName>
</protein>
<accession>A0ABD1XX24</accession>
<organism evidence="1 2">
    <name type="scientific">Riccia fluitans</name>
    <dbReference type="NCBI Taxonomy" id="41844"/>
    <lineage>
        <taxon>Eukaryota</taxon>
        <taxon>Viridiplantae</taxon>
        <taxon>Streptophyta</taxon>
        <taxon>Embryophyta</taxon>
        <taxon>Marchantiophyta</taxon>
        <taxon>Marchantiopsida</taxon>
        <taxon>Marchantiidae</taxon>
        <taxon>Marchantiales</taxon>
        <taxon>Ricciaceae</taxon>
        <taxon>Riccia</taxon>
    </lineage>
</organism>
<gene>
    <name evidence="1" type="ORF">R1flu_025041</name>
</gene>
<evidence type="ECO:0000313" key="1">
    <source>
        <dbReference type="EMBL" id="KAL2613349.1"/>
    </source>
</evidence>
<comment type="caution">
    <text evidence="1">The sequence shown here is derived from an EMBL/GenBank/DDBJ whole genome shotgun (WGS) entry which is preliminary data.</text>
</comment>
<dbReference type="EMBL" id="JBHFFA010000007">
    <property type="protein sequence ID" value="KAL2613349.1"/>
    <property type="molecule type" value="Genomic_DNA"/>
</dbReference>